<gene>
    <name evidence="1" type="ORF">PHYPA_013430</name>
</gene>
<evidence type="ECO:0000313" key="1">
    <source>
        <dbReference type="EMBL" id="PNR46311.1"/>
    </source>
</evidence>
<evidence type="ECO:0000313" key="2">
    <source>
        <dbReference type="EnsemblPlants" id="Pp3c10_4770V3.1"/>
    </source>
</evidence>
<dbReference type="InParanoid" id="A0A2K1JXQ3"/>
<organism evidence="1">
    <name type="scientific">Physcomitrium patens</name>
    <name type="common">Spreading-leaved earth moss</name>
    <name type="synonym">Physcomitrella patens</name>
    <dbReference type="NCBI Taxonomy" id="3218"/>
    <lineage>
        <taxon>Eukaryota</taxon>
        <taxon>Viridiplantae</taxon>
        <taxon>Streptophyta</taxon>
        <taxon>Embryophyta</taxon>
        <taxon>Bryophyta</taxon>
        <taxon>Bryophytina</taxon>
        <taxon>Bryopsida</taxon>
        <taxon>Funariidae</taxon>
        <taxon>Funariales</taxon>
        <taxon>Funariaceae</taxon>
        <taxon>Physcomitrium</taxon>
    </lineage>
</organism>
<reference evidence="2" key="3">
    <citation type="submission" date="2020-12" db="UniProtKB">
        <authorList>
            <consortium name="EnsemblPlants"/>
        </authorList>
    </citation>
    <scope>IDENTIFICATION</scope>
</reference>
<dbReference type="Proteomes" id="UP000006727">
    <property type="component" value="Chromosome 10"/>
</dbReference>
<name>A0A2K1JXQ3_PHYPA</name>
<reference evidence="1 3" key="2">
    <citation type="journal article" date="2018" name="Plant J.">
        <title>The Physcomitrella patens chromosome-scale assembly reveals moss genome structure and evolution.</title>
        <authorList>
            <person name="Lang D."/>
            <person name="Ullrich K.K."/>
            <person name="Murat F."/>
            <person name="Fuchs J."/>
            <person name="Jenkins J."/>
            <person name="Haas F.B."/>
            <person name="Piednoel M."/>
            <person name="Gundlach H."/>
            <person name="Van Bel M."/>
            <person name="Meyberg R."/>
            <person name="Vives C."/>
            <person name="Morata J."/>
            <person name="Symeonidi A."/>
            <person name="Hiss M."/>
            <person name="Muchero W."/>
            <person name="Kamisugi Y."/>
            <person name="Saleh O."/>
            <person name="Blanc G."/>
            <person name="Decker E.L."/>
            <person name="van Gessel N."/>
            <person name="Grimwood J."/>
            <person name="Hayes R.D."/>
            <person name="Graham S.W."/>
            <person name="Gunter L.E."/>
            <person name="McDaniel S.F."/>
            <person name="Hoernstein S.N.W."/>
            <person name="Larsson A."/>
            <person name="Li F.W."/>
            <person name="Perroud P.F."/>
            <person name="Phillips J."/>
            <person name="Ranjan P."/>
            <person name="Rokshar D.S."/>
            <person name="Rothfels C.J."/>
            <person name="Schneider L."/>
            <person name="Shu S."/>
            <person name="Stevenson D.W."/>
            <person name="Thummler F."/>
            <person name="Tillich M."/>
            <person name="Villarreal Aguilar J.C."/>
            <person name="Widiez T."/>
            <person name="Wong G.K."/>
            <person name="Wymore A."/>
            <person name="Zhang Y."/>
            <person name="Zimmer A.D."/>
            <person name="Quatrano R.S."/>
            <person name="Mayer K.F.X."/>
            <person name="Goodstein D."/>
            <person name="Casacuberta J.M."/>
            <person name="Vandepoele K."/>
            <person name="Reski R."/>
            <person name="Cuming A.C."/>
            <person name="Tuskan G.A."/>
            <person name="Maumus F."/>
            <person name="Salse J."/>
            <person name="Schmutz J."/>
            <person name="Rensing S.A."/>
        </authorList>
    </citation>
    <scope>NUCLEOTIDE SEQUENCE [LARGE SCALE GENOMIC DNA]</scope>
    <source>
        <strain evidence="2 3">cv. Gransden 2004</strain>
    </source>
</reference>
<sequence length="55" mass="6111">MTFLTYIRLDISYAIGILSGKCQAIVSESSTEAKYKALSKEIKQGVSTKRLLNEL</sequence>
<proteinExistence type="predicted"/>
<keyword evidence="3" id="KW-1185">Reference proteome</keyword>
<accession>A0A2K1JXQ3</accession>
<dbReference type="Gramene" id="Pp3c10_4770V3.1">
    <property type="protein sequence ID" value="Pp3c10_4770V3.1"/>
    <property type="gene ID" value="Pp3c10_4770"/>
</dbReference>
<protein>
    <submittedName>
        <fullName evidence="1 2">Uncharacterized protein</fullName>
    </submittedName>
</protein>
<dbReference type="AlphaFoldDB" id="A0A2K1JXQ3"/>
<evidence type="ECO:0000313" key="3">
    <source>
        <dbReference type="Proteomes" id="UP000006727"/>
    </source>
</evidence>
<dbReference type="EnsemblPlants" id="Pp3c10_4770V3.1">
    <property type="protein sequence ID" value="Pp3c10_4770V3.1"/>
    <property type="gene ID" value="Pp3c10_4770"/>
</dbReference>
<dbReference type="EMBL" id="ABEU02000010">
    <property type="protein sequence ID" value="PNR46311.1"/>
    <property type="molecule type" value="Genomic_DNA"/>
</dbReference>
<reference evidence="1 3" key="1">
    <citation type="journal article" date="2008" name="Science">
        <title>The Physcomitrella genome reveals evolutionary insights into the conquest of land by plants.</title>
        <authorList>
            <person name="Rensing S."/>
            <person name="Lang D."/>
            <person name="Zimmer A."/>
            <person name="Terry A."/>
            <person name="Salamov A."/>
            <person name="Shapiro H."/>
            <person name="Nishiyama T."/>
            <person name="Perroud P.-F."/>
            <person name="Lindquist E."/>
            <person name="Kamisugi Y."/>
            <person name="Tanahashi T."/>
            <person name="Sakakibara K."/>
            <person name="Fujita T."/>
            <person name="Oishi K."/>
            <person name="Shin-I T."/>
            <person name="Kuroki Y."/>
            <person name="Toyoda A."/>
            <person name="Suzuki Y."/>
            <person name="Hashimoto A."/>
            <person name="Yamaguchi K."/>
            <person name="Sugano A."/>
            <person name="Kohara Y."/>
            <person name="Fujiyama A."/>
            <person name="Anterola A."/>
            <person name="Aoki S."/>
            <person name="Ashton N."/>
            <person name="Barbazuk W.B."/>
            <person name="Barker E."/>
            <person name="Bennetzen J."/>
            <person name="Bezanilla M."/>
            <person name="Blankenship R."/>
            <person name="Cho S.H."/>
            <person name="Dutcher S."/>
            <person name="Estelle M."/>
            <person name="Fawcett J.A."/>
            <person name="Gundlach H."/>
            <person name="Hanada K."/>
            <person name="Heyl A."/>
            <person name="Hicks K.A."/>
            <person name="Hugh J."/>
            <person name="Lohr M."/>
            <person name="Mayer K."/>
            <person name="Melkozernov A."/>
            <person name="Murata T."/>
            <person name="Nelson D."/>
            <person name="Pils B."/>
            <person name="Prigge M."/>
            <person name="Reiss B."/>
            <person name="Renner T."/>
            <person name="Rombauts S."/>
            <person name="Rushton P."/>
            <person name="Sanderfoot A."/>
            <person name="Schween G."/>
            <person name="Shiu S.-H."/>
            <person name="Stueber K."/>
            <person name="Theodoulou F.L."/>
            <person name="Tu H."/>
            <person name="Van de Peer Y."/>
            <person name="Verrier P.J."/>
            <person name="Waters E."/>
            <person name="Wood A."/>
            <person name="Yang L."/>
            <person name="Cove D."/>
            <person name="Cuming A."/>
            <person name="Hasebe M."/>
            <person name="Lucas S."/>
            <person name="Mishler D.B."/>
            <person name="Reski R."/>
            <person name="Grigoriev I."/>
            <person name="Quatrano R.S."/>
            <person name="Boore J.L."/>
        </authorList>
    </citation>
    <scope>NUCLEOTIDE SEQUENCE [LARGE SCALE GENOMIC DNA]</scope>
    <source>
        <strain evidence="2 3">cv. Gransden 2004</strain>
    </source>
</reference>